<keyword evidence="2 4" id="KW-0442">Lipid degradation</keyword>
<dbReference type="AlphaFoldDB" id="A0A1H9P1G0"/>
<accession>A0A1H9P1G0</accession>
<dbReference type="EMBL" id="FOGT01000001">
    <property type="protein sequence ID" value="SER41951.1"/>
    <property type="molecule type" value="Genomic_DNA"/>
</dbReference>
<keyword evidence="3 4" id="KW-0443">Lipid metabolism</keyword>
<dbReference type="GO" id="GO:0016042">
    <property type="term" value="P:lipid catabolic process"/>
    <property type="evidence" value="ECO:0007669"/>
    <property type="project" value="UniProtKB-UniRule"/>
</dbReference>
<dbReference type="Pfam" id="PF19890">
    <property type="entry name" value="DUF6363"/>
    <property type="match status" value="1"/>
</dbReference>
<dbReference type="RefSeq" id="WP_093047051.1">
    <property type="nucleotide sequence ID" value="NZ_FOGT01000001.1"/>
</dbReference>
<dbReference type="InterPro" id="IPR050301">
    <property type="entry name" value="NTE"/>
</dbReference>
<feature type="short sequence motif" description="GXSXG" evidence="4">
    <location>
        <begin position="37"/>
        <end position="41"/>
    </location>
</feature>
<keyword evidence="7" id="KW-1185">Reference proteome</keyword>
<dbReference type="InterPro" id="IPR002641">
    <property type="entry name" value="PNPLA_dom"/>
</dbReference>
<dbReference type="STRING" id="1601833.SAMN05518684_101101"/>
<sequence>MEKTGLVLEGGGMRGVFTGGVLEYFMEENIHFPYIVGVSAGACNAASYISRQAERNKAVTIGYAHHPDYISVKRLVRSGELFNMDLIFDRIPNKEHPFDYKVFFKSEQYFYVGVTDCHTGETIYYEKQELESAFNKVLRASSSLPMVAPVVEHEGRCLLDGGISDPIPLERSMEDGNQKHIIVLTQPRGYSKKPAKRGMWYFTRKYKDYPGLIDVVKLRSNIYNKQLDLVEKMEKEGKAFVFRPDHLHEVTRLERKKDKLEALYDHGYEIAKNQFDQLSEFLNK</sequence>
<gene>
    <name evidence="6" type="ORF">SAMN05518684_101101</name>
</gene>
<dbReference type="GO" id="GO:0016787">
    <property type="term" value="F:hydrolase activity"/>
    <property type="evidence" value="ECO:0007669"/>
    <property type="project" value="UniProtKB-UniRule"/>
</dbReference>
<evidence type="ECO:0000256" key="3">
    <source>
        <dbReference type="ARBA" id="ARBA00023098"/>
    </source>
</evidence>
<evidence type="ECO:0000256" key="2">
    <source>
        <dbReference type="ARBA" id="ARBA00022963"/>
    </source>
</evidence>
<protein>
    <submittedName>
        <fullName evidence="6">Predicted phospholipase, patatin/cPLA2 family</fullName>
    </submittedName>
</protein>
<evidence type="ECO:0000256" key="1">
    <source>
        <dbReference type="ARBA" id="ARBA00022801"/>
    </source>
</evidence>
<dbReference type="Pfam" id="PF01734">
    <property type="entry name" value="Patatin"/>
    <property type="match status" value="1"/>
</dbReference>
<dbReference type="CDD" id="cd07208">
    <property type="entry name" value="Pat_hypo_Ecoli_yjju_like"/>
    <property type="match status" value="1"/>
</dbReference>
<dbReference type="PANTHER" id="PTHR14226">
    <property type="entry name" value="NEUROPATHY TARGET ESTERASE/SWISS CHEESE D.MELANOGASTER"/>
    <property type="match status" value="1"/>
</dbReference>
<feature type="short sequence motif" description="GXGXXG" evidence="4">
    <location>
        <begin position="10"/>
        <end position="15"/>
    </location>
</feature>
<dbReference type="PANTHER" id="PTHR14226:SF25">
    <property type="entry name" value="PHOSPHOESTERASE"/>
    <property type="match status" value="1"/>
</dbReference>
<evidence type="ECO:0000313" key="6">
    <source>
        <dbReference type="EMBL" id="SER41951.1"/>
    </source>
</evidence>
<organism evidence="6 7">
    <name type="scientific">Salipaludibacillus aurantiacus</name>
    <dbReference type="NCBI Taxonomy" id="1601833"/>
    <lineage>
        <taxon>Bacteria</taxon>
        <taxon>Bacillati</taxon>
        <taxon>Bacillota</taxon>
        <taxon>Bacilli</taxon>
        <taxon>Bacillales</taxon>
        <taxon>Bacillaceae</taxon>
    </lineage>
</organism>
<feature type="short sequence motif" description="DGA/G" evidence="4">
    <location>
        <begin position="160"/>
        <end position="162"/>
    </location>
</feature>
<feature type="active site" description="Nucleophile" evidence="4">
    <location>
        <position position="39"/>
    </location>
</feature>
<feature type="active site" description="Proton acceptor" evidence="4">
    <location>
        <position position="160"/>
    </location>
</feature>
<evidence type="ECO:0000256" key="4">
    <source>
        <dbReference type="PROSITE-ProRule" id="PRU01161"/>
    </source>
</evidence>
<dbReference type="Gene3D" id="3.40.1090.10">
    <property type="entry name" value="Cytosolic phospholipase A2 catalytic domain"/>
    <property type="match status" value="2"/>
</dbReference>
<dbReference type="InterPro" id="IPR037483">
    <property type="entry name" value="YjjU-like"/>
</dbReference>
<dbReference type="SUPFAM" id="SSF52151">
    <property type="entry name" value="FabD/lysophospholipase-like"/>
    <property type="match status" value="1"/>
</dbReference>
<name>A0A1H9P1G0_9BACI</name>
<keyword evidence="1 4" id="KW-0378">Hydrolase</keyword>
<proteinExistence type="predicted"/>
<feature type="domain" description="PNPLA" evidence="5">
    <location>
        <begin position="6"/>
        <end position="173"/>
    </location>
</feature>
<dbReference type="InterPro" id="IPR016035">
    <property type="entry name" value="Acyl_Trfase/lysoPLipase"/>
</dbReference>
<dbReference type="OrthoDB" id="9802424at2"/>
<dbReference type="InterPro" id="IPR045943">
    <property type="entry name" value="DUF6363"/>
</dbReference>
<dbReference type="Proteomes" id="UP000198571">
    <property type="component" value="Unassembled WGS sequence"/>
</dbReference>
<dbReference type="PROSITE" id="PS51635">
    <property type="entry name" value="PNPLA"/>
    <property type="match status" value="1"/>
</dbReference>
<evidence type="ECO:0000259" key="5">
    <source>
        <dbReference type="PROSITE" id="PS51635"/>
    </source>
</evidence>
<reference evidence="7" key="1">
    <citation type="submission" date="2016-10" db="EMBL/GenBank/DDBJ databases">
        <authorList>
            <person name="Varghese N."/>
            <person name="Submissions S."/>
        </authorList>
    </citation>
    <scope>NUCLEOTIDE SEQUENCE [LARGE SCALE GENOMIC DNA]</scope>
    <source>
        <strain evidence="7">S9</strain>
    </source>
</reference>
<evidence type="ECO:0000313" key="7">
    <source>
        <dbReference type="Proteomes" id="UP000198571"/>
    </source>
</evidence>